<gene>
    <name evidence="1" type="ORF">NLJ89_g12023</name>
</gene>
<evidence type="ECO:0000313" key="2">
    <source>
        <dbReference type="Proteomes" id="UP001148786"/>
    </source>
</evidence>
<name>A0A9W8JVN1_9AGAR</name>
<proteinExistence type="predicted"/>
<dbReference type="Proteomes" id="UP001148786">
    <property type="component" value="Unassembled WGS sequence"/>
</dbReference>
<accession>A0A9W8JVN1</accession>
<sequence>MTTSLGIAFYNPQGQRPSWSIAIYQNGNYDGEEVKTFAKNAYNQLIQVREKLNRDPSFIGVVHLATVNASEQGLAGLISNTDRRPLNVLPANWNSSAWCLRVLHVLSQGIPNFPLTSNTIQSIPFSITNGNHQQRLLMLKHNNSNRTPVVSLA</sequence>
<protein>
    <submittedName>
        <fullName evidence="1">Uncharacterized protein</fullName>
    </submittedName>
</protein>
<keyword evidence="2" id="KW-1185">Reference proteome</keyword>
<dbReference type="AlphaFoldDB" id="A0A9W8JVN1"/>
<reference evidence="1" key="1">
    <citation type="submission" date="2022-07" db="EMBL/GenBank/DDBJ databases">
        <title>Genome Sequence of Agrocybe chaxingu.</title>
        <authorList>
            <person name="Buettner E."/>
        </authorList>
    </citation>
    <scope>NUCLEOTIDE SEQUENCE</scope>
    <source>
        <strain evidence="1">MP-N11</strain>
    </source>
</reference>
<comment type="caution">
    <text evidence="1">The sequence shown here is derived from an EMBL/GenBank/DDBJ whole genome shotgun (WGS) entry which is preliminary data.</text>
</comment>
<evidence type="ECO:0000313" key="1">
    <source>
        <dbReference type="EMBL" id="KAJ3483904.1"/>
    </source>
</evidence>
<dbReference type="EMBL" id="JANKHO010003394">
    <property type="protein sequence ID" value="KAJ3483904.1"/>
    <property type="molecule type" value="Genomic_DNA"/>
</dbReference>
<organism evidence="1 2">
    <name type="scientific">Agrocybe chaxingu</name>
    <dbReference type="NCBI Taxonomy" id="84603"/>
    <lineage>
        <taxon>Eukaryota</taxon>
        <taxon>Fungi</taxon>
        <taxon>Dikarya</taxon>
        <taxon>Basidiomycota</taxon>
        <taxon>Agaricomycotina</taxon>
        <taxon>Agaricomycetes</taxon>
        <taxon>Agaricomycetidae</taxon>
        <taxon>Agaricales</taxon>
        <taxon>Agaricineae</taxon>
        <taxon>Strophariaceae</taxon>
        <taxon>Agrocybe</taxon>
    </lineage>
</organism>